<evidence type="ECO:0000313" key="1">
    <source>
        <dbReference type="EMBL" id="CDH61031.1"/>
    </source>
</evidence>
<proteinExistence type="predicted"/>
<protein>
    <submittedName>
        <fullName evidence="1">Uncharacterized protein</fullName>
    </submittedName>
</protein>
<evidence type="ECO:0000313" key="2">
    <source>
        <dbReference type="Proteomes" id="UP000027586"/>
    </source>
</evidence>
<organism evidence="1 2">
    <name type="scientific">Lichtheimia corymbifera JMRC:FSU:9682</name>
    <dbReference type="NCBI Taxonomy" id="1263082"/>
    <lineage>
        <taxon>Eukaryota</taxon>
        <taxon>Fungi</taxon>
        <taxon>Fungi incertae sedis</taxon>
        <taxon>Mucoromycota</taxon>
        <taxon>Mucoromycotina</taxon>
        <taxon>Mucoromycetes</taxon>
        <taxon>Mucorales</taxon>
        <taxon>Lichtheimiaceae</taxon>
        <taxon>Lichtheimia</taxon>
    </lineage>
</organism>
<name>A0A068SI82_9FUNG</name>
<comment type="caution">
    <text evidence="1">The sequence shown here is derived from an EMBL/GenBank/DDBJ whole genome shotgun (WGS) entry which is preliminary data.</text>
</comment>
<dbReference type="EMBL" id="CBTN010000123">
    <property type="protein sequence ID" value="CDH61031.1"/>
    <property type="molecule type" value="Genomic_DNA"/>
</dbReference>
<reference evidence="1" key="1">
    <citation type="submission" date="2013-08" db="EMBL/GenBank/DDBJ databases">
        <title>Gene expansion shapes genome architecture in the human pathogen Lichtheimia corymbifera: an evolutionary genomics analysis in the ancient terrestrial Mucorales (Mucoromycotina).</title>
        <authorList>
            <person name="Schwartze V.U."/>
            <person name="Winter S."/>
            <person name="Shelest E."/>
            <person name="Marcet-Houben M."/>
            <person name="Horn F."/>
            <person name="Wehner S."/>
            <person name="Hoffmann K."/>
            <person name="Riege K."/>
            <person name="Sammeth M."/>
            <person name="Nowrousian M."/>
            <person name="Valiante V."/>
            <person name="Linde J."/>
            <person name="Jacobsen I.D."/>
            <person name="Marz M."/>
            <person name="Brakhage A.A."/>
            <person name="Gabaldon T."/>
            <person name="Bocker S."/>
            <person name="Voigt K."/>
        </authorList>
    </citation>
    <scope>NUCLEOTIDE SEQUENCE [LARGE SCALE GENOMIC DNA]</scope>
    <source>
        <strain evidence="1">FSU 9682</strain>
    </source>
</reference>
<dbReference type="AlphaFoldDB" id="A0A068SI82"/>
<keyword evidence="2" id="KW-1185">Reference proteome</keyword>
<gene>
    <name evidence="1" type="ORF">LCOR_11806.1</name>
</gene>
<accession>A0A068SI82</accession>
<dbReference type="VEuPathDB" id="FungiDB:LCOR_11806.1"/>
<dbReference type="Proteomes" id="UP000027586">
    <property type="component" value="Unassembled WGS sequence"/>
</dbReference>
<sequence>MDDITECFDDWSFISISRLPWCCTTAFNSAALIYNHQDRYESTFLYVSIDLLSTALFVHKRINDSIPARDPNRFNQYHSFRGYPCQHTEQVHFDASYILDIYNEPILGRRHVLHEQGSEDEVTTQNWMAKVVKDHNSQGRGKF</sequence>